<keyword evidence="4 14" id="KW-0347">Helicase</keyword>
<dbReference type="PANTHER" id="PTHR13710">
    <property type="entry name" value="DNA HELICASE RECQ FAMILY MEMBER"/>
    <property type="match status" value="1"/>
</dbReference>
<organism evidence="14 15">
    <name type="scientific">Holothuria leucospilota</name>
    <name type="common">Black long sea cucumber</name>
    <name type="synonym">Mertensiothuria leucospilota</name>
    <dbReference type="NCBI Taxonomy" id="206669"/>
    <lineage>
        <taxon>Eukaryota</taxon>
        <taxon>Metazoa</taxon>
        <taxon>Echinodermata</taxon>
        <taxon>Eleutherozoa</taxon>
        <taxon>Echinozoa</taxon>
        <taxon>Holothuroidea</taxon>
        <taxon>Aspidochirotacea</taxon>
        <taxon>Aspidochirotida</taxon>
        <taxon>Holothuriidae</taxon>
        <taxon>Holothuria</taxon>
    </lineage>
</organism>
<dbReference type="InterPro" id="IPR027417">
    <property type="entry name" value="P-loop_NTPase"/>
</dbReference>
<sequence>MESKFAEVLKEVEEKFGVRLKAHQICATKQILVKRKDVFVNLPTGYGKTYCYTFLPYMYSALNRPRHDNQAIVIVISPLVALMKDQCKRMTEVGVTSAYLGESQTDEAVKQLIRQGRFQLLFSSPECILSNAWRKLLVSPPYRANLKALVVDEAHCISQWGNDFRSEYRRVHELRSFILNDVKLMALTATATTAIMKDICHVLQLKTRCTVAAPPVRENIFYRMCKAKCYETDLAWLLQLLHEMKTGTPKTIVYFRNIRACSLVYEHFMMVLGGNAFVETSSDDSKHCILAMYYRAVEESAADQVIHTFSNGDSTLRVVFATVAFGLGVDIPDVRYVVHWGMPSSLESFYQESGRAGRDGQPAFSVVYVRPTDYGHMNKSASAYCKSDECRRKGLEKYFSLTRETFCCPSHEKGSSPTHLHNTCKCCHVCYQVCESPVTLDRHTTHEQLEQLRLNLMQYRDVIMEEGASPLLYNPHITSGIFDYIIDKVVSVATIIFTVDDVLTYVPSLTEEHASDVLKLVNECIRE</sequence>
<dbReference type="PROSITE" id="PS51192">
    <property type="entry name" value="HELICASE_ATP_BIND_1"/>
    <property type="match status" value="1"/>
</dbReference>
<keyword evidence="2" id="KW-0547">Nucleotide-binding</keyword>
<feature type="domain" description="Helicase ATP-binding" evidence="12">
    <location>
        <begin position="29"/>
        <end position="209"/>
    </location>
</feature>
<protein>
    <recommendedName>
        <fullName evidence="10">DNA 3'-5' helicase</fullName>
        <ecNumber evidence="10">5.6.2.4</ecNumber>
    </recommendedName>
    <alternativeName>
        <fullName evidence="11">DNA 3'-5' helicase BLM</fullName>
    </alternativeName>
</protein>
<evidence type="ECO:0000256" key="2">
    <source>
        <dbReference type="ARBA" id="ARBA00022741"/>
    </source>
</evidence>
<dbReference type="SMART" id="SM00487">
    <property type="entry name" value="DEXDc"/>
    <property type="match status" value="1"/>
</dbReference>
<dbReference type="GO" id="GO:0009378">
    <property type="term" value="F:four-way junction helicase activity"/>
    <property type="evidence" value="ECO:0007669"/>
    <property type="project" value="TreeGrafter"/>
</dbReference>
<dbReference type="AlphaFoldDB" id="A0A9Q1H5I4"/>
<dbReference type="GO" id="GO:0005737">
    <property type="term" value="C:cytoplasm"/>
    <property type="evidence" value="ECO:0007669"/>
    <property type="project" value="TreeGrafter"/>
</dbReference>
<evidence type="ECO:0000256" key="4">
    <source>
        <dbReference type="ARBA" id="ARBA00022806"/>
    </source>
</evidence>
<evidence type="ECO:0000256" key="10">
    <source>
        <dbReference type="ARBA" id="ARBA00034808"/>
    </source>
</evidence>
<keyword evidence="6" id="KW-0238">DNA-binding</keyword>
<evidence type="ECO:0000313" key="14">
    <source>
        <dbReference type="EMBL" id="KAJ8034049.1"/>
    </source>
</evidence>
<dbReference type="InterPro" id="IPR011545">
    <property type="entry name" value="DEAD/DEAH_box_helicase_dom"/>
</dbReference>
<dbReference type="EC" id="5.6.2.4" evidence="10"/>
<dbReference type="GO" id="GO:0005524">
    <property type="term" value="F:ATP binding"/>
    <property type="evidence" value="ECO:0007669"/>
    <property type="project" value="UniProtKB-KW"/>
</dbReference>
<dbReference type="SMART" id="SM00490">
    <property type="entry name" value="HELICc"/>
    <property type="match status" value="1"/>
</dbReference>
<dbReference type="NCBIfam" id="TIGR00614">
    <property type="entry name" value="recQ_fam"/>
    <property type="match status" value="1"/>
</dbReference>
<keyword evidence="8" id="KW-0539">Nucleus</keyword>
<keyword evidence="3" id="KW-0378">Hydrolase</keyword>
<gene>
    <name evidence="14" type="ORF">HOLleu_24467</name>
</gene>
<name>A0A9Q1H5I4_HOLLE</name>
<evidence type="ECO:0000256" key="1">
    <source>
        <dbReference type="ARBA" id="ARBA00005446"/>
    </source>
</evidence>
<dbReference type="GO" id="GO:0043138">
    <property type="term" value="F:3'-5' DNA helicase activity"/>
    <property type="evidence" value="ECO:0007669"/>
    <property type="project" value="UniProtKB-EC"/>
</dbReference>
<evidence type="ECO:0000259" key="12">
    <source>
        <dbReference type="PROSITE" id="PS51192"/>
    </source>
</evidence>
<dbReference type="Pfam" id="PF00270">
    <property type="entry name" value="DEAD"/>
    <property type="match status" value="1"/>
</dbReference>
<dbReference type="GO" id="GO:0000724">
    <property type="term" value="P:double-strand break repair via homologous recombination"/>
    <property type="evidence" value="ECO:0007669"/>
    <property type="project" value="TreeGrafter"/>
</dbReference>
<dbReference type="Proteomes" id="UP001152320">
    <property type="component" value="Chromosome 11"/>
</dbReference>
<comment type="catalytic activity">
    <reaction evidence="9">
        <text>Couples ATP hydrolysis with the unwinding of duplex DNA by translocating in the 3'-5' direction.</text>
        <dbReference type="EC" id="5.6.2.4"/>
    </reaction>
</comment>
<feature type="domain" description="Helicase C-terminal" evidence="13">
    <location>
        <begin position="236"/>
        <end position="399"/>
    </location>
</feature>
<dbReference type="GO" id="GO:0003677">
    <property type="term" value="F:DNA binding"/>
    <property type="evidence" value="ECO:0007669"/>
    <property type="project" value="UniProtKB-KW"/>
</dbReference>
<dbReference type="OrthoDB" id="6086888at2759"/>
<comment type="similarity">
    <text evidence="1">Belongs to the helicase family. RecQ subfamily.</text>
</comment>
<dbReference type="Gene3D" id="3.40.50.300">
    <property type="entry name" value="P-loop containing nucleotide triphosphate hydrolases"/>
    <property type="match status" value="2"/>
</dbReference>
<dbReference type="SUPFAM" id="SSF52540">
    <property type="entry name" value="P-loop containing nucleoside triphosphate hydrolases"/>
    <property type="match status" value="1"/>
</dbReference>
<dbReference type="Pfam" id="PF00271">
    <property type="entry name" value="Helicase_C"/>
    <property type="match status" value="1"/>
</dbReference>
<evidence type="ECO:0000313" key="15">
    <source>
        <dbReference type="Proteomes" id="UP001152320"/>
    </source>
</evidence>
<dbReference type="EMBL" id="JAIZAY010000011">
    <property type="protein sequence ID" value="KAJ8034049.1"/>
    <property type="molecule type" value="Genomic_DNA"/>
</dbReference>
<evidence type="ECO:0000256" key="6">
    <source>
        <dbReference type="ARBA" id="ARBA00023125"/>
    </source>
</evidence>
<dbReference type="GO" id="GO:0016787">
    <property type="term" value="F:hydrolase activity"/>
    <property type="evidence" value="ECO:0007669"/>
    <property type="project" value="UniProtKB-KW"/>
</dbReference>
<evidence type="ECO:0000256" key="11">
    <source>
        <dbReference type="ARBA" id="ARBA00044542"/>
    </source>
</evidence>
<dbReference type="InterPro" id="IPR004589">
    <property type="entry name" value="DNA_helicase_ATP-dep_RecQ"/>
</dbReference>
<dbReference type="InterPro" id="IPR001650">
    <property type="entry name" value="Helicase_C-like"/>
</dbReference>
<evidence type="ECO:0000256" key="7">
    <source>
        <dbReference type="ARBA" id="ARBA00023235"/>
    </source>
</evidence>
<dbReference type="InterPro" id="IPR014001">
    <property type="entry name" value="Helicase_ATP-bd"/>
</dbReference>
<keyword evidence="15" id="KW-1185">Reference proteome</keyword>
<evidence type="ECO:0000256" key="8">
    <source>
        <dbReference type="ARBA" id="ARBA00023242"/>
    </source>
</evidence>
<reference evidence="14" key="1">
    <citation type="submission" date="2021-10" db="EMBL/GenBank/DDBJ databases">
        <title>Tropical sea cucumber genome reveals ecological adaptation and Cuvierian tubules defense mechanism.</title>
        <authorList>
            <person name="Chen T."/>
        </authorList>
    </citation>
    <scope>NUCLEOTIDE SEQUENCE</scope>
    <source>
        <strain evidence="14">Nanhai2018</strain>
        <tissue evidence="14">Muscle</tissue>
    </source>
</reference>
<evidence type="ECO:0000256" key="9">
    <source>
        <dbReference type="ARBA" id="ARBA00034617"/>
    </source>
</evidence>
<evidence type="ECO:0000256" key="3">
    <source>
        <dbReference type="ARBA" id="ARBA00022801"/>
    </source>
</evidence>
<dbReference type="PROSITE" id="PS51194">
    <property type="entry name" value="HELICASE_CTER"/>
    <property type="match status" value="1"/>
</dbReference>
<keyword evidence="5" id="KW-0067">ATP-binding</keyword>
<comment type="caution">
    <text evidence="14">The sequence shown here is derived from an EMBL/GenBank/DDBJ whole genome shotgun (WGS) entry which is preliminary data.</text>
</comment>
<evidence type="ECO:0000259" key="13">
    <source>
        <dbReference type="PROSITE" id="PS51194"/>
    </source>
</evidence>
<dbReference type="GO" id="GO:0005694">
    <property type="term" value="C:chromosome"/>
    <property type="evidence" value="ECO:0007669"/>
    <property type="project" value="TreeGrafter"/>
</dbReference>
<accession>A0A9Q1H5I4</accession>
<dbReference type="PANTHER" id="PTHR13710:SF153">
    <property type="entry name" value="RECQ-LIKE DNA HELICASE BLM"/>
    <property type="match status" value="1"/>
</dbReference>
<proteinExistence type="inferred from homology"/>
<dbReference type="GO" id="GO:0005634">
    <property type="term" value="C:nucleus"/>
    <property type="evidence" value="ECO:0007669"/>
    <property type="project" value="TreeGrafter"/>
</dbReference>
<keyword evidence="7" id="KW-0413">Isomerase</keyword>
<evidence type="ECO:0000256" key="5">
    <source>
        <dbReference type="ARBA" id="ARBA00022840"/>
    </source>
</evidence>